<gene>
    <name evidence="2" type="ORF">SANT12839_000090</name>
</gene>
<sequence>MSAAPADGGRRSRRGFAYQDAVTLLDCLDMHEGMWTQVSWEDLEDIVCRNGDAPAYRQVKTIEEVGKRHSVANVCAPDIPKKPETSYLGKLFLGKPLPAETRFTFIVNESPHVDFHAFVVDRGQQRGPVPLKIRDDIIVRLKGVDIPEGRDIGWCVDRLEVLVEGRTIEQVEDRALRRLGPIVTKILGQPPLTTDIEDVLVWLGVRIARDALAPVPRKVGTRDFQDMLHEAITRATGRKPDGSTAPLTKLTDKLAVAGVPADEAAGHLDNALKYRRAWRASLGPAREAMDAFADEVHAICSRVMAERRAGRIPAGSEAYFETLTRVEGLPAVSSGTVSLARAHAVLADVTARCQNRYADAS</sequence>
<protein>
    <recommendedName>
        <fullName evidence="1">CD-NTase associated protein 4-like DNA endonuclease domain-containing protein</fullName>
    </recommendedName>
</protein>
<evidence type="ECO:0000259" key="1">
    <source>
        <dbReference type="Pfam" id="PF14130"/>
    </source>
</evidence>
<organism evidence="2 3">
    <name type="scientific">Streptomyces antimycoticus</name>
    <dbReference type="NCBI Taxonomy" id="68175"/>
    <lineage>
        <taxon>Bacteria</taxon>
        <taxon>Bacillati</taxon>
        <taxon>Actinomycetota</taxon>
        <taxon>Actinomycetes</taxon>
        <taxon>Kitasatosporales</taxon>
        <taxon>Streptomycetaceae</taxon>
        <taxon>Streptomyces</taxon>
        <taxon>Streptomyces violaceusniger group</taxon>
    </lineage>
</organism>
<name>A0A4D4JYS4_9ACTN</name>
<feature type="domain" description="CD-NTase associated protein 4-like DNA endonuclease" evidence="1">
    <location>
        <begin position="7"/>
        <end position="109"/>
    </location>
</feature>
<dbReference type="GO" id="GO:0004518">
    <property type="term" value="F:nuclease activity"/>
    <property type="evidence" value="ECO:0007669"/>
    <property type="project" value="InterPro"/>
</dbReference>
<reference evidence="2 3" key="1">
    <citation type="journal article" date="2020" name="Int. J. Syst. Evol. Microbiol.">
        <title>Reclassification of Streptomyces castelarensis and Streptomyces sporoclivatus as later heterotypic synonyms of Streptomyces antimycoticus.</title>
        <authorList>
            <person name="Komaki H."/>
            <person name="Tamura T."/>
        </authorList>
    </citation>
    <scope>NUCLEOTIDE SEQUENCE [LARGE SCALE GENOMIC DNA]</scope>
    <source>
        <strain evidence="2 3">NBRC 12839</strain>
    </source>
</reference>
<proteinExistence type="predicted"/>
<keyword evidence="3" id="KW-1185">Reference proteome</keyword>
<comment type="caution">
    <text evidence="2">The sequence shown here is derived from an EMBL/GenBank/DDBJ whole genome shotgun (WGS) entry which is preliminary data.</text>
</comment>
<evidence type="ECO:0000313" key="3">
    <source>
        <dbReference type="Proteomes" id="UP000299290"/>
    </source>
</evidence>
<evidence type="ECO:0000313" key="2">
    <source>
        <dbReference type="EMBL" id="GDY39127.1"/>
    </source>
</evidence>
<dbReference type="RefSeq" id="WP_137963496.1">
    <property type="nucleotide sequence ID" value="NZ_BJHV01000001.1"/>
</dbReference>
<dbReference type="Pfam" id="PF14130">
    <property type="entry name" value="Cap4_nuclease"/>
    <property type="match status" value="1"/>
</dbReference>
<dbReference type="InterPro" id="IPR025382">
    <property type="entry name" value="Cap4-like_endonuclease_dom"/>
</dbReference>
<dbReference type="Proteomes" id="UP000299290">
    <property type="component" value="Unassembled WGS sequence"/>
</dbReference>
<dbReference type="AlphaFoldDB" id="A0A4D4JYS4"/>
<dbReference type="EMBL" id="BJHV01000001">
    <property type="protein sequence ID" value="GDY39127.1"/>
    <property type="molecule type" value="Genomic_DNA"/>
</dbReference>
<accession>A0A4D4JYS4</accession>